<protein>
    <submittedName>
        <fullName evidence="8">PTS system N-acetylglucosamine-specific IIA component (Glc family)</fullName>
    </submittedName>
</protein>
<keyword evidence="2" id="KW-0813">Transport</keyword>
<evidence type="ECO:0000256" key="2">
    <source>
        <dbReference type="ARBA" id="ARBA00022448"/>
    </source>
</evidence>
<reference evidence="8 9" key="1">
    <citation type="submission" date="2017-10" db="EMBL/GenBank/DDBJ databases">
        <title>Sequencing the genomes of 1000 actinobacteria strains.</title>
        <authorList>
            <person name="Klenk H.-P."/>
        </authorList>
    </citation>
    <scope>NUCLEOTIDE SEQUENCE [LARGE SCALE GENOMIC DNA]</scope>
    <source>
        <strain evidence="8 9">DSM 21574</strain>
    </source>
</reference>
<keyword evidence="3" id="KW-0762">Sugar transport</keyword>
<comment type="caution">
    <text evidence="8">The sequence shown here is derived from an EMBL/GenBank/DDBJ whole genome shotgun (WGS) entry which is preliminary data.</text>
</comment>
<evidence type="ECO:0000256" key="3">
    <source>
        <dbReference type="ARBA" id="ARBA00022597"/>
    </source>
</evidence>
<dbReference type="RefSeq" id="WP_098457261.1">
    <property type="nucleotide sequence ID" value="NZ_PDJH01000001.1"/>
</dbReference>
<dbReference type="EMBL" id="PDJH01000001">
    <property type="protein sequence ID" value="PFG36035.1"/>
    <property type="molecule type" value="Genomic_DNA"/>
</dbReference>
<keyword evidence="5" id="KW-0598">Phosphotransferase system</keyword>
<evidence type="ECO:0000256" key="5">
    <source>
        <dbReference type="ARBA" id="ARBA00022683"/>
    </source>
</evidence>
<evidence type="ECO:0000259" key="7">
    <source>
        <dbReference type="PROSITE" id="PS51093"/>
    </source>
</evidence>
<evidence type="ECO:0000313" key="9">
    <source>
        <dbReference type="Proteomes" id="UP000221394"/>
    </source>
</evidence>
<organism evidence="8 9">
    <name type="scientific">Flavimobilis soli</name>
    <dbReference type="NCBI Taxonomy" id="442709"/>
    <lineage>
        <taxon>Bacteria</taxon>
        <taxon>Bacillati</taxon>
        <taxon>Actinomycetota</taxon>
        <taxon>Actinomycetes</taxon>
        <taxon>Micrococcales</taxon>
        <taxon>Jonesiaceae</taxon>
        <taxon>Flavimobilis</taxon>
    </lineage>
</organism>
<dbReference type="AlphaFoldDB" id="A0A2A9ECM7"/>
<evidence type="ECO:0000256" key="6">
    <source>
        <dbReference type="ARBA" id="ARBA00022777"/>
    </source>
</evidence>
<dbReference type="PANTHER" id="PTHR45008:SF1">
    <property type="entry name" value="PTS SYSTEM GLUCOSE-SPECIFIC EIIA COMPONENT"/>
    <property type="match status" value="1"/>
</dbReference>
<keyword evidence="6" id="KW-0418">Kinase</keyword>
<dbReference type="PROSITE" id="PS00371">
    <property type="entry name" value="PTS_EIIA_TYPE_1_HIS"/>
    <property type="match status" value="1"/>
</dbReference>
<accession>A0A2A9ECM7</accession>
<dbReference type="InterPro" id="IPR050890">
    <property type="entry name" value="PTS_EIIA_component"/>
</dbReference>
<dbReference type="NCBIfam" id="TIGR00830">
    <property type="entry name" value="PTBA"/>
    <property type="match status" value="1"/>
</dbReference>
<dbReference type="InterPro" id="IPR011055">
    <property type="entry name" value="Dup_hybrid_motif"/>
</dbReference>
<dbReference type="Proteomes" id="UP000221394">
    <property type="component" value="Unassembled WGS sequence"/>
</dbReference>
<gene>
    <name evidence="8" type="ORF">ATL41_0739</name>
</gene>
<dbReference type="GO" id="GO:0009401">
    <property type="term" value="P:phosphoenolpyruvate-dependent sugar phosphotransferase system"/>
    <property type="evidence" value="ECO:0007669"/>
    <property type="project" value="UniProtKB-KW"/>
</dbReference>
<dbReference type="PROSITE" id="PS51093">
    <property type="entry name" value="PTS_EIIA_TYPE_1"/>
    <property type="match status" value="1"/>
</dbReference>
<dbReference type="GO" id="GO:0005737">
    <property type="term" value="C:cytoplasm"/>
    <property type="evidence" value="ECO:0007669"/>
    <property type="project" value="UniProtKB-SubCell"/>
</dbReference>
<feature type="domain" description="PTS EIIA type-1" evidence="7">
    <location>
        <begin position="24"/>
        <end position="129"/>
    </location>
</feature>
<proteinExistence type="predicted"/>
<evidence type="ECO:0000256" key="4">
    <source>
        <dbReference type="ARBA" id="ARBA00022679"/>
    </source>
</evidence>
<evidence type="ECO:0000256" key="1">
    <source>
        <dbReference type="ARBA" id="ARBA00004496"/>
    </source>
</evidence>
<evidence type="ECO:0000313" key="8">
    <source>
        <dbReference type="EMBL" id="PFG36035.1"/>
    </source>
</evidence>
<dbReference type="InterPro" id="IPR001127">
    <property type="entry name" value="PTS_EIIA_1_perm"/>
</dbReference>
<dbReference type="OrthoDB" id="9797715at2"/>
<dbReference type="Pfam" id="PF00358">
    <property type="entry name" value="PTS_EIIA_1"/>
    <property type="match status" value="1"/>
</dbReference>
<keyword evidence="9" id="KW-1185">Reference proteome</keyword>
<dbReference type="PANTHER" id="PTHR45008">
    <property type="entry name" value="PTS SYSTEM GLUCOSE-SPECIFIC EIIA COMPONENT"/>
    <property type="match status" value="1"/>
</dbReference>
<keyword evidence="4" id="KW-0808">Transferase</keyword>
<sequence length="155" mass="15370">MARGPLEVAAPLAGTVVSLADVPDEVFAAAMVGPGVAIIPDAGQEQSVVAPADGVVATSFPHAFALELADGRTLLVHLGVGTVGMRGSGFEKEVEAGAAVSAGDVIVTWSPDAVTEAGYAAICPVVALQGDATALEILAEPGTKVAAGDPLLRWS</sequence>
<dbReference type="GO" id="GO:0016301">
    <property type="term" value="F:kinase activity"/>
    <property type="evidence" value="ECO:0007669"/>
    <property type="project" value="UniProtKB-KW"/>
</dbReference>
<comment type="subcellular location">
    <subcellularLocation>
        <location evidence="1">Cytoplasm</location>
    </subcellularLocation>
</comment>
<name>A0A2A9ECM7_9MICO</name>
<dbReference type="SUPFAM" id="SSF51261">
    <property type="entry name" value="Duplicated hybrid motif"/>
    <property type="match status" value="1"/>
</dbReference>
<dbReference type="Gene3D" id="2.70.70.10">
    <property type="entry name" value="Glucose Permease (Domain IIA)"/>
    <property type="match status" value="1"/>
</dbReference>